<organism evidence="1">
    <name type="scientific">Anguilla anguilla</name>
    <name type="common">European freshwater eel</name>
    <name type="synonym">Muraena anguilla</name>
    <dbReference type="NCBI Taxonomy" id="7936"/>
    <lineage>
        <taxon>Eukaryota</taxon>
        <taxon>Metazoa</taxon>
        <taxon>Chordata</taxon>
        <taxon>Craniata</taxon>
        <taxon>Vertebrata</taxon>
        <taxon>Euteleostomi</taxon>
        <taxon>Actinopterygii</taxon>
        <taxon>Neopterygii</taxon>
        <taxon>Teleostei</taxon>
        <taxon>Anguilliformes</taxon>
        <taxon>Anguillidae</taxon>
        <taxon>Anguilla</taxon>
    </lineage>
</organism>
<dbReference type="AlphaFoldDB" id="A0A0E9PIJ1"/>
<proteinExistence type="predicted"/>
<accession>A0A0E9PIJ1</accession>
<protein>
    <submittedName>
        <fullName evidence="1">Uncharacterized protein</fullName>
    </submittedName>
</protein>
<evidence type="ECO:0000313" key="1">
    <source>
        <dbReference type="EMBL" id="JAH04319.1"/>
    </source>
</evidence>
<reference evidence="1" key="2">
    <citation type="journal article" date="2015" name="Fish Shellfish Immunol.">
        <title>Early steps in the European eel (Anguilla anguilla)-Vibrio vulnificus interaction in the gills: Role of the RtxA13 toxin.</title>
        <authorList>
            <person name="Callol A."/>
            <person name="Pajuelo D."/>
            <person name="Ebbesson L."/>
            <person name="Teles M."/>
            <person name="MacKenzie S."/>
            <person name="Amaro C."/>
        </authorList>
    </citation>
    <scope>NUCLEOTIDE SEQUENCE</scope>
</reference>
<dbReference type="EMBL" id="GBXM01104258">
    <property type="protein sequence ID" value="JAH04319.1"/>
    <property type="molecule type" value="Transcribed_RNA"/>
</dbReference>
<sequence length="33" mass="3716">MLGSVLMAALHYCTSLAQFTRDLMRKRNGDSKT</sequence>
<reference evidence="1" key="1">
    <citation type="submission" date="2014-11" db="EMBL/GenBank/DDBJ databases">
        <authorList>
            <person name="Amaro Gonzalez C."/>
        </authorList>
    </citation>
    <scope>NUCLEOTIDE SEQUENCE</scope>
</reference>
<name>A0A0E9PIJ1_ANGAN</name>